<dbReference type="PANTHER" id="PTHR47959:SF13">
    <property type="entry name" value="ATP-DEPENDENT RNA HELICASE RHLE"/>
    <property type="match status" value="1"/>
</dbReference>
<dbReference type="PROSITE" id="PS00039">
    <property type="entry name" value="DEAD_ATP_HELICASE"/>
    <property type="match status" value="1"/>
</dbReference>
<evidence type="ECO:0000256" key="4">
    <source>
        <dbReference type="ARBA" id="ARBA00022840"/>
    </source>
</evidence>
<dbReference type="GO" id="GO:0005524">
    <property type="term" value="F:ATP binding"/>
    <property type="evidence" value="ECO:0007669"/>
    <property type="project" value="UniProtKB-KW"/>
</dbReference>
<dbReference type="InterPro" id="IPR050079">
    <property type="entry name" value="DEAD_box_RNA_helicase"/>
</dbReference>
<evidence type="ECO:0000256" key="3">
    <source>
        <dbReference type="ARBA" id="ARBA00022806"/>
    </source>
</evidence>
<dbReference type="SMART" id="SM00487">
    <property type="entry name" value="DEXDc"/>
    <property type="match status" value="1"/>
</dbReference>
<keyword evidence="3 9" id="KW-0347">Helicase</keyword>
<feature type="compositionally biased region" description="Low complexity" evidence="5">
    <location>
        <begin position="417"/>
        <end position="441"/>
    </location>
</feature>
<keyword evidence="2" id="KW-0378">Hydrolase</keyword>
<dbReference type="PROSITE" id="PS51192">
    <property type="entry name" value="HELICASE_ATP_BIND_1"/>
    <property type="match status" value="1"/>
</dbReference>
<dbReference type="GO" id="GO:0003724">
    <property type="term" value="F:RNA helicase activity"/>
    <property type="evidence" value="ECO:0007669"/>
    <property type="project" value="InterPro"/>
</dbReference>
<sequence>MSISNAGFCHLGIAPDMLKVLDMLKFVTPTPIQHQAIPIALEGKDVLGIAQTGTGKTLAFGIPTIQRLASEGGQALILVPTRELALQVDEALEPLLNAFQMKSAVLIGGLKMGEQISDIKRNPDLIVATPGRLNDHIYQGTIDLGGVIVAILDEADRMFDMGFEPQVKSVLRCLTNKKQTLLFSATMPPDILKLAQKHMQLPLTVEIAPSGTTTKDVSQELFIVKEAVKNDVLQMLLKKYRGTVLVFTRTKMKASRVTRNIRAMRAKVAEIHSDRTMGQRRQAIEGFKRGRYRVLVATDIAARGIDISMIELVINYDLPDDAENYVHRIGRTGRAGETGHAVTLATPTQGQDVHKIQDLINMILPRTDHPQFPNTNFIEGSSAQRRGGPGGQRPSGSFKGKSQGKFKTKGSGDFKGKSQGSSFKSKTTKGFGSSRKSSSENPSRRPKKS</sequence>
<dbReference type="Pfam" id="PF00271">
    <property type="entry name" value="Helicase_C"/>
    <property type="match status" value="1"/>
</dbReference>
<evidence type="ECO:0000259" key="6">
    <source>
        <dbReference type="PROSITE" id="PS51192"/>
    </source>
</evidence>
<feature type="domain" description="Helicase C-terminal" evidence="7">
    <location>
        <begin position="232"/>
        <end position="378"/>
    </location>
</feature>
<proteinExistence type="predicted"/>
<dbReference type="PROSITE" id="PS51195">
    <property type="entry name" value="Q_MOTIF"/>
    <property type="match status" value="1"/>
</dbReference>
<feature type="domain" description="Helicase ATP-binding" evidence="6">
    <location>
        <begin position="37"/>
        <end position="205"/>
    </location>
</feature>
<dbReference type="Pfam" id="PF00270">
    <property type="entry name" value="DEAD"/>
    <property type="match status" value="1"/>
</dbReference>
<dbReference type="CDD" id="cd18787">
    <property type="entry name" value="SF2_C_DEAD"/>
    <property type="match status" value="1"/>
</dbReference>
<evidence type="ECO:0000256" key="2">
    <source>
        <dbReference type="ARBA" id="ARBA00022801"/>
    </source>
</evidence>
<feature type="domain" description="DEAD-box RNA helicase Q" evidence="8">
    <location>
        <begin position="6"/>
        <end position="34"/>
    </location>
</feature>
<dbReference type="AlphaFoldDB" id="A0A3B0TP11"/>
<organism evidence="9">
    <name type="scientific">hydrothermal vent metagenome</name>
    <dbReference type="NCBI Taxonomy" id="652676"/>
    <lineage>
        <taxon>unclassified sequences</taxon>
        <taxon>metagenomes</taxon>
        <taxon>ecological metagenomes</taxon>
    </lineage>
</organism>
<dbReference type="GO" id="GO:0003676">
    <property type="term" value="F:nucleic acid binding"/>
    <property type="evidence" value="ECO:0007669"/>
    <property type="project" value="InterPro"/>
</dbReference>
<accession>A0A3B0TP11</accession>
<dbReference type="CDD" id="cd00268">
    <property type="entry name" value="DEADc"/>
    <property type="match status" value="1"/>
</dbReference>
<evidence type="ECO:0000259" key="8">
    <source>
        <dbReference type="PROSITE" id="PS51195"/>
    </source>
</evidence>
<dbReference type="InterPro" id="IPR014001">
    <property type="entry name" value="Helicase_ATP-bd"/>
</dbReference>
<evidence type="ECO:0000256" key="5">
    <source>
        <dbReference type="SAM" id="MobiDB-lite"/>
    </source>
</evidence>
<gene>
    <name evidence="9" type="ORF">MNBD_BACTEROID05-372</name>
</gene>
<dbReference type="SMART" id="SM00490">
    <property type="entry name" value="HELICc"/>
    <property type="match status" value="1"/>
</dbReference>
<dbReference type="GO" id="GO:0016787">
    <property type="term" value="F:hydrolase activity"/>
    <property type="evidence" value="ECO:0007669"/>
    <property type="project" value="UniProtKB-KW"/>
</dbReference>
<dbReference type="InterPro" id="IPR014014">
    <property type="entry name" value="RNA_helicase_DEAD_Q_motif"/>
</dbReference>
<evidence type="ECO:0000259" key="7">
    <source>
        <dbReference type="PROSITE" id="PS51194"/>
    </source>
</evidence>
<reference evidence="9" key="1">
    <citation type="submission" date="2018-06" db="EMBL/GenBank/DDBJ databases">
        <authorList>
            <person name="Zhirakovskaya E."/>
        </authorList>
    </citation>
    <scope>NUCLEOTIDE SEQUENCE</scope>
</reference>
<dbReference type="GO" id="GO:0005829">
    <property type="term" value="C:cytosol"/>
    <property type="evidence" value="ECO:0007669"/>
    <property type="project" value="TreeGrafter"/>
</dbReference>
<protein>
    <submittedName>
        <fullName evidence="9">ATP-dependent RNA helicase RhlE</fullName>
    </submittedName>
</protein>
<keyword evidence="1" id="KW-0547">Nucleotide-binding</keyword>
<name>A0A3B0TP11_9ZZZZ</name>
<dbReference type="PROSITE" id="PS51194">
    <property type="entry name" value="HELICASE_CTER"/>
    <property type="match status" value="1"/>
</dbReference>
<dbReference type="InterPro" id="IPR000629">
    <property type="entry name" value="RNA-helicase_DEAD-box_CS"/>
</dbReference>
<evidence type="ECO:0000256" key="1">
    <source>
        <dbReference type="ARBA" id="ARBA00022741"/>
    </source>
</evidence>
<dbReference type="SUPFAM" id="SSF52540">
    <property type="entry name" value="P-loop containing nucleoside triphosphate hydrolases"/>
    <property type="match status" value="1"/>
</dbReference>
<dbReference type="InterPro" id="IPR001650">
    <property type="entry name" value="Helicase_C-like"/>
</dbReference>
<dbReference type="EMBL" id="UOEN01000195">
    <property type="protein sequence ID" value="VAW13969.1"/>
    <property type="molecule type" value="Genomic_DNA"/>
</dbReference>
<evidence type="ECO:0000313" key="9">
    <source>
        <dbReference type="EMBL" id="VAW13969.1"/>
    </source>
</evidence>
<dbReference type="InterPro" id="IPR027417">
    <property type="entry name" value="P-loop_NTPase"/>
</dbReference>
<dbReference type="InterPro" id="IPR044742">
    <property type="entry name" value="DEAD/DEAH_RhlB"/>
</dbReference>
<feature type="region of interest" description="Disordered" evidence="5">
    <location>
        <begin position="366"/>
        <end position="449"/>
    </location>
</feature>
<keyword evidence="4" id="KW-0067">ATP-binding</keyword>
<dbReference type="Gene3D" id="3.40.50.300">
    <property type="entry name" value="P-loop containing nucleotide triphosphate hydrolases"/>
    <property type="match status" value="2"/>
</dbReference>
<dbReference type="InterPro" id="IPR011545">
    <property type="entry name" value="DEAD/DEAH_box_helicase_dom"/>
</dbReference>
<dbReference type="PANTHER" id="PTHR47959">
    <property type="entry name" value="ATP-DEPENDENT RNA HELICASE RHLE-RELATED"/>
    <property type="match status" value="1"/>
</dbReference>